<dbReference type="RefSeq" id="WP_055663276.1">
    <property type="nucleotide sequence ID" value="NZ_CYPR01000107.1"/>
</dbReference>
<evidence type="ECO:0000313" key="1">
    <source>
        <dbReference type="EMBL" id="CUH39030.1"/>
    </source>
</evidence>
<proteinExistence type="predicted"/>
<accession>A0A0M7B8I4</accession>
<reference evidence="1 2" key="1">
    <citation type="submission" date="2015-09" db="EMBL/GenBank/DDBJ databases">
        <authorList>
            <person name="Jackson K.R."/>
            <person name="Lunt B.L."/>
            <person name="Fisher J.N.B."/>
            <person name="Gardner A.V."/>
            <person name="Bailey M.E."/>
            <person name="Deus L.M."/>
            <person name="Earl A.S."/>
            <person name="Gibby P.D."/>
            <person name="Hartmann K.A."/>
            <person name="Liu J.E."/>
            <person name="Manci A.M."/>
            <person name="Nielsen D.A."/>
            <person name="Solomon M.B."/>
            <person name="Breakwell D.P."/>
            <person name="Burnett S.H."/>
            <person name="Grose J.H."/>
        </authorList>
    </citation>
    <scope>NUCLEOTIDE SEQUENCE [LARGE SCALE GENOMIC DNA]</scope>
    <source>
        <strain evidence="1 2">CECT 7799</strain>
    </source>
</reference>
<name>A0A0M7B8I4_9RHOB</name>
<dbReference type="OrthoDB" id="7358383at2"/>
<dbReference type="AlphaFoldDB" id="A0A0M7B8I4"/>
<sequence length="120" mass="13656">MTDPNNAAPVAVISPGLPDDQRRLIDLDDDIAKIRTQIATADLARQRGHKPIDPDWFHRARTALRHLSRERAELLAKGTGRRRRETLKDALIDILRSRHDPETWNGILVEAQARSEREGL</sequence>
<gene>
    <name evidence="1" type="ORF">JSE7799_01749</name>
</gene>
<dbReference type="Proteomes" id="UP000049455">
    <property type="component" value="Unassembled WGS sequence"/>
</dbReference>
<dbReference type="STRING" id="313367.JSE7799_01749"/>
<protein>
    <submittedName>
        <fullName evidence="1">Uncharacterized protein</fullName>
    </submittedName>
</protein>
<keyword evidence="2" id="KW-1185">Reference proteome</keyword>
<evidence type="ECO:0000313" key="2">
    <source>
        <dbReference type="Proteomes" id="UP000049455"/>
    </source>
</evidence>
<organism evidence="1 2">
    <name type="scientific">Jannaschia seosinensis</name>
    <dbReference type="NCBI Taxonomy" id="313367"/>
    <lineage>
        <taxon>Bacteria</taxon>
        <taxon>Pseudomonadati</taxon>
        <taxon>Pseudomonadota</taxon>
        <taxon>Alphaproteobacteria</taxon>
        <taxon>Rhodobacterales</taxon>
        <taxon>Roseobacteraceae</taxon>
        <taxon>Jannaschia</taxon>
    </lineage>
</organism>
<dbReference type="EMBL" id="CYPR01000107">
    <property type="protein sequence ID" value="CUH39030.1"/>
    <property type="molecule type" value="Genomic_DNA"/>
</dbReference>